<accession>A0A372LFT7</accession>
<dbReference type="Gene3D" id="3.40.91.80">
    <property type="match status" value="1"/>
</dbReference>
<dbReference type="Proteomes" id="UP000262939">
    <property type="component" value="Unassembled WGS sequence"/>
</dbReference>
<dbReference type="OrthoDB" id="9797574at2"/>
<feature type="domain" description="Restriction endonuclease type II EcoRII C-terminal" evidence="1">
    <location>
        <begin position="105"/>
        <end position="252"/>
    </location>
</feature>
<dbReference type="Pfam" id="PF09019">
    <property type="entry name" value="EcoRII-C"/>
    <property type="match status" value="1"/>
</dbReference>
<sequence length="323" mass="38114">MNTQQFKQYFKNQRGNYISSSLDMVNQAFLNKGFQKKGRDYFFNNPTEYVMQMRDALWTEYKLLEKHFNAEMAKVLVEHSNINQLLKILSDPRLTNVNKVKGIVSRFTENFDQHLYDLNLSNTQSRRSRAGKEFEYAIYKLLIHSKILCDDQGILGNERFQAVGLGKLVDFAIPGVKEYKLEKHKCALVSMKTTLRERWAEVPEELNRTGAQSMYLLTLDDSISKNKINTIYNHNVHLVVPDSEKDLKYADNPKVYGLSSFMSELDNIIRYWSRKKANYLGQGFYKDKIEMYQYRIERTSIHSEISIYREFITYFEKKITEIN</sequence>
<dbReference type="InterPro" id="IPR015109">
    <property type="entry name" value="Restrct_endonuc_II_EcoRII_C"/>
</dbReference>
<evidence type="ECO:0000259" key="1">
    <source>
        <dbReference type="Pfam" id="PF09019"/>
    </source>
</evidence>
<organism evidence="2 3">
    <name type="scientific">Peribacillus glennii</name>
    <dbReference type="NCBI Taxonomy" id="2303991"/>
    <lineage>
        <taxon>Bacteria</taxon>
        <taxon>Bacillati</taxon>
        <taxon>Bacillota</taxon>
        <taxon>Bacilli</taxon>
        <taxon>Bacillales</taxon>
        <taxon>Bacillaceae</taxon>
        <taxon>Peribacillus</taxon>
    </lineage>
</organism>
<comment type="caution">
    <text evidence="2">The sequence shown here is derived from an EMBL/GenBank/DDBJ whole genome shotgun (WGS) entry which is preliminary data.</text>
</comment>
<dbReference type="CDD" id="cd22320">
    <property type="entry name" value="Ecl18kI-like"/>
    <property type="match status" value="1"/>
</dbReference>
<gene>
    <name evidence="2" type="ORF">D0466_04190</name>
</gene>
<reference evidence="2 3" key="1">
    <citation type="submission" date="2018-08" db="EMBL/GenBank/DDBJ databases">
        <title>Bacillus chawlae sp. nov., Bacillus glennii sp. nov., and Bacillus saganii sp. nov. Isolated from the Vehicle Assembly Building at Kennedy Space Center where the Viking Spacecraft were Assembled.</title>
        <authorList>
            <person name="Seuylemezian A."/>
            <person name="Vaishampayan P."/>
        </authorList>
    </citation>
    <scope>NUCLEOTIDE SEQUENCE [LARGE SCALE GENOMIC DNA]</scope>
    <source>
        <strain evidence="2 3">V44-8</strain>
    </source>
</reference>
<keyword evidence="2" id="KW-0540">Nuclease</keyword>
<keyword evidence="3" id="KW-1185">Reference proteome</keyword>
<dbReference type="GO" id="GO:0009036">
    <property type="term" value="F:type II site-specific deoxyribonuclease activity"/>
    <property type="evidence" value="ECO:0007669"/>
    <property type="project" value="InterPro"/>
</dbReference>
<dbReference type="SUPFAM" id="SSF52980">
    <property type="entry name" value="Restriction endonuclease-like"/>
    <property type="match status" value="1"/>
</dbReference>
<dbReference type="InterPro" id="IPR038365">
    <property type="entry name" value="EcoRII_C_sf"/>
</dbReference>
<name>A0A372LFT7_9BACI</name>
<dbReference type="InterPro" id="IPR011335">
    <property type="entry name" value="Restrct_endonuc-II-like"/>
</dbReference>
<evidence type="ECO:0000313" key="3">
    <source>
        <dbReference type="Proteomes" id="UP000262939"/>
    </source>
</evidence>
<dbReference type="EMBL" id="QVTD01000003">
    <property type="protein sequence ID" value="RFU65117.1"/>
    <property type="molecule type" value="Genomic_DNA"/>
</dbReference>
<keyword evidence="2" id="KW-0255">Endonuclease</keyword>
<proteinExistence type="predicted"/>
<evidence type="ECO:0000313" key="2">
    <source>
        <dbReference type="EMBL" id="RFU65117.1"/>
    </source>
</evidence>
<dbReference type="GO" id="GO:0009307">
    <property type="term" value="P:DNA restriction-modification system"/>
    <property type="evidence" value="ECO:0007669"/>
    <property type="project" value="InterPro"/>
</dbReference>
<dbReference type="GO" id="GO:0003677">
    <property type="term" value="F:DNA binding"/>
    <property type="evidence" value="ECO:0007669"/>
    <property type="project" value="InterPro"/>
</dbReference>
<dbReference type="AlphaFoldDB" id="A0A372LFT7"/>
<keyword evidence="2" id="KW-0378">Hydrolase</keyword>
<protein>
    <submittedName>
        <fullName evidence="2">Restriction endonuclease</fullName>
    </submittedName>
</protein>